<dbReference type="InterPro" id="IPR005000">
    <property type="entry name" value="Aldolase/citrate-lyase_domain"/>
</dbReference>
<dbReference type="PIRSF" id="PIRSF015582">
    <property type="entry name" value="Cit_lyase_B"/>
    <property type="match status" value="1"/>
</dbReference>
<reference evidence="10 11" key="1">
    <citation type="submission" date="2006-10" db="EMBL/GenBank/DDBJ databases">
        <title>The Genome Sequence of Batrachochytrium dendrobatidis JEL423.</title>
        <authorList>
            <consortium name="The Broad Institute Genome Sequencing Platform"/>
            <person name="Birren B."/>
            <person name="Lander E."/>
            <person name="Galagan J."/>
            <person name="Cuomo C."/>
            <person name="Devon K."/>
            <person name="Jaffe D."/>
            <person name="Butler J."/>
            <person name="Alvarez P."/>
            <person name="Gnerre S."/>
            <person name="Grabherr M."/>
            <person name="Kleber M."/>
            <person name="Mauceli E."/>
            <person name="Brockman W."/>
            <person name="Young S."/>
            <person name="LaButti K."/>
            <person name="Sykes S."/>
            <person name="DeCaprio D."/>
            <person name="Crawford M."/>
            <person name="Koehrsen M."/>
            <person name="Engels R."/>
            <person name="Montgomery P."/>
            <person name="Pearson M."/>
            <person name="Howarth C."/>
            <person name="Larson L."/>
            <person name="White J."/>
            <person name="O'Leary S."/>
            <person name="Kodira C."/>
            <person name="Zeng Q."/>
            <person name="Yandava C."/>
            <person name="Alvarado L."/>
            <person name="Longcore J."/>
            <person name="James T."/>
        </authorList>
    </citation>
    <scope>NUCLEOTIDE SEQUENCE [LARGE SCALE GENOMIC DNA]</scope>
    <source>
        <strain evidence="10 11">JEL423</strain>
    </source>
</reference>
<evidence type="ECO:0000259" key="9">
    <source>
        <dbReference type="Pfam" id="PF03328"/>
    </source>
</evidence>
<dbReference type="GO" id="GO:0006107">
    <property type="term" value="P:oxaloacetate metabolic process"/>
    <property type="evidence" value="ECO:0007669"/>
    <property type="project" value="TreeGrafter"/>
</dbReference>
<dbReference type="GO" id="GO:0016829">
    <property type="term" value="F:lyase activity"/>
    <property type="evidence" value="ECO:0007669"/>
    <property type="project" value="UniProtKB-KW"/>
</dbReference>
<gene>
    <name evidence="10" type="ORF">BDEG_25133</name>
</gene>
<dbReference type="PANTHER" id="PTHR32308:SF0">
    <property type="entry name" value="HPCH_HPAI ALDOLASE_CITRATE LYASE DOMAIN-CONTAINING PROTEIN"/>
    <property type="match status" value="1"/>
</dbReference>
<feature type="binding site" evidence="7">
    <location>
        <position position="155"/>
    </location>
    <ligand>
        <name>substrate</name>
    </ligand>
</feature>
<dbReference type="VEuPathDB" id="FungiDB:BDEG_25133"/>
<dbReference type="STRING" id="403673.A0A177WN63"/>
<dbReference type="Pfam" id="PF03328">
    <property type="entry name" value="HpcH_HpaI"/>
    <property type="match status" value="1"/>
</dbReference>
<dbReference type="SUPFAM" id="SSF51621">
    <property type="entry name" value="Phosphoenolpyruvate/pyruvate domain"/>
    <property type="match status" value="1"/>
</dbReference>
<dbReference type="GO" id="GO:0000287">
    <property type="term" value="F:magnesium ion binding"/>
    <property type="evidence" value="ECO:0007669"/>
    <property type="project" value="TreeGrafter"/>
</dbReference>
<dbReference type="eggNOG" id="ENOG502QQPK">
    <property type="taxonomic scope" value="Eukaryota"/>
</dbReference>
<evidence type="ECO:0000313" key="10">
    <source>
        <dbReference type="EMBL" id="OAJ41557.1"/>
    </source>
</evidence>
<dbReference type="Proteomes" id="UP000077115">
    <property type="component" value="Unassembled WGS sequence"/>
</dbReference>
<evidence type="ECO:0000256" key="6">
    <source>
        <dbReference type="ARBA" id="ARBA00023239"/>
    </source>
</evidence>
<protein>
    <recommendedName>
        <fullName evidence="9">HpcH/HpaI aldolase/citrate lyase domain-containing protein</fullName>
    </recommendedName>
</protein>
<evidence type="ECO:0000256" key="3">
    <source>
        <dbReference type="ARBA" id="ARBA00022490"/>
    </source>
</evidence>
<dbReference type="InterPro" id="IPR040442">
    <property type="entry name" value="Pyrv_kinase-like_dom_sf"/>
</dbReference>
<evidence type="ECO:0000256" key="4">
    <source>
        <dbReference type="ARBA" id="ARBA00022723"/>
    </source>
</evidence>
<keyword evidence="5 8" id="KW-0460">Magnesium</keyword>
<evidence type="ECO:0000256" key="7">
    <source>
        <dbReference type="PIRSR" id="PIRSR015582-1"/>
    </source>
</evidence>
<proteinExistence type="predicted"/>
<reference evidence="10 11" key="2">
    <citation type="submission" date="2016-05" db="EMBL/GenBank/DDBJ databases">
        <title>Lineage-specific infection strategies underlie the spectrum of fungal disease in amphibians.</title>
        <authorList>
            <person name="Cuomo C.A."/>
            <person name="Farrer R.A."/>
            <person name="James T."/>
            <person name="Longcore J."/>
            <person name="Birren B."/>
        </authorList>
    </citation>
    <scope>NUCLEOTIDE SEQUENCE [LARGE SCALE GENOMIC DNA]</scope>
    <source>
        <strain evidence="10 11">JEL423</strain>
    </source>
</reference>
<comment type="cofactor">
    <cofactor evidence="1">
        <name>Mg(2+)</name>
        <dbReference type="ChEBI" id="CHEBI:18420"/>
    </cofactor>
</comment>
<dbReference type="PANTHER" id="PTHR32308">
    <property type="entry name" value="LYASE BETA SUBUNIT, PUTATIVE (AFU_ORTHOLOGUE AFUA_4G13030)-RELATED"/>
    <property type="match status" value="1"/>
</dbReference>
<name>A0A177WN63_BATDL</name>
<sequence length="321" mass="35181">MMLLSALKSIPKPSKLRSFSVLAAPRANHSRRAIFYVPGSDERKLASSLKAKPDTFIYDLEDSVALSCKGTARQMVFSALESFDVGHSEKAVRINSVGSGLELDDLNVILRSKNLQTILIPKVNSVRDIHAISSLIDSIAPPSTRENIRIMASIESALGLLNIREIASSDPRIDALVFAAEDYIADLSLIRTPSRLEMLHARQTVVTTACAYGIQSIDLVCVDFQNENVLIDECIEGRQFGFTGKQAIHPKQIQTIHKFFSPSASDIEKATRIVEGFEQNKRAGIGAFNIDGKMIDAPVVKWAQQLLAKSAAMAEIDKKAD</sequence>
<keyword evidence="6" id="KW-0456">Lyase</keyword>
<comment type="subcellular location">
    <subcellularLocation>
        <location evidence="2">Cytoplasm</location>
    </subcellularLocation>
</comment>
<dbReference type="Gene3D" id="3.20.20.60">
    <property type="entry name" value="Phosphoenolpyruvate-binding domains"/>
    <property type="match status" value="1"/>
</dbReference>
<evidence type="ECO:0000256" key="1">
    <source>
        <dbReference type="ARBA" id="ARBA00001946"/>
    </source>
</evidence>
<evidence type="ECO:0000256" key="5">
    <source>
        <dbReference type="ARBA" id="ARBA00022842"/>
    </source>
</evidence>
<dbReference type="GO" id="GO:0005737">
    <property type="term" value="C:cytoplasm"/>
    <property type="evidence" value="ECO:0007669"/>
    <property type="project" value="UniProtKB-SubCell"/>
</dbReference>
<organism evidence="10 11">
    <name type="scientific">Batrachochytrium dendrobatidis (strain JEL423)</name>
    <dbReference type="NCBI Taxonomy" id="403673"/>
    <lineage>
        <taxon>Eukaryota</taxon>
        <taxon>Fungi</taxon>
        <taxon>Fungi incertae sedis</taxon>
        <taxon>Chytridiomycota</taxon>
        <taxon>Chytridiomycota incertae sedis</taxon>
        <taxon>Chytridiomycetes</taxon>
        <taxon>Rhizophydiales</taxon>
        <taxon>Rhizophydiales incertae sedis</taxon>
        <taxon>Batrachochytrium</taxon>
    </lineage>
</organism>
<dbReference type="OrthoDB" id="1773at2759"/>
<dbReference type="InterPro" id="IPR011206">
    <property type="entry name" value="Citrate_lyase_beta/mcl1/mcl2"/>
</dbReference>
<feature type="binding site" evidence="8">
    <location>
        <position position="155"/>
    </location>
    <ligand>
        <name>Mg(2+)</name>
        <dbReference type="ChEBI" id="CHEBI:18420"/>
    </ligand>
</feature>
<dbReference type="AlphaFoldDB" id="A0A177WN63"/>
<dbReference type="InterPro" id="IPR015813">
    <property type="entry name" value="Pyrv/PenolPyrv_kinase-like_dom"/>
</dbReference>
<keyword evidence="3" id="KW-0963">Cytoplasm</keyword>
<feature type="binding site" evidence="7">
    <location>
        <position position="93"/>
    </location>
    <ligand>
        <name>substrate</name>
    </ligand>
</feature>
<feature type="binding site" evidence="8">
    <location>
        <position position="182"/>
    </location>
    <ligand>
        <name>Mg(2+)</name>
        <dbReference type="ChEBI" id="CHEBI:18420"/>
    </ligand>
</feature>
<dbReference type="EMBL" id="DS022306">
    <property type="protein sequence ID" value="OAJ41557.1"/>
    <property type="molecule type" value="Genomic_DNA"/>
</dbReference>
<accession>A0A177WN63</accession>
<feature type="domain" description="HpcH/HpaI aldolase/citrate lyase" evidence="9">
    <location>
        <begin position="32"/>
        <end position="250"/>
    </location>
</feature>
<evidence type="ECO:0000256" key="8">
    <source>
        <dbReference type="PIRSR" id="PIRSR015582-2"/>
    </source>
</evidence>
<keyword evidence="4 8" id="KW-0479">Metal-binding</keyword>
<evidence type="ECO:0000313" key="11">
    <source>
        <dbReference type="Proteomes" id="UP000077115"/>
    </source>
</evidence>
<dbReference type="FunFam" id="3.20.20.60:FF:000008">
    <property type="entry name" value="Citrate (Pro-3S)-lyase subunit beta"/>
    <property type="match status" value="1"/>
</dbReference>
<evidence type="ECO:0000256" key="2">
    <source>
        <dbReference type="ARBA" id="ARBA00004496"/>
    </source>
</evidence>